<dbReference type="PANTHER" id="PTHR30251:SF4">
    <property type="entry name" value="SLR1668 PROTEIN"/>
    <property type="match status" value="1"/>
</dbReference>
<protein>
    <recommendedName>
        <fullName evidence="1">Pili assembly chaperone N-terminal domain-containing protein</fullName>
    </recommendedName>
</protein>
<dbReference type="InterPro" id="IPR013783">
    <property type="entry name" value="Ig-like_fold"/>
</dbReference>
<feature type="domain" description="Pili assembly chaperone N-terminal" evidence="1">
    <location>
        <begin position="39"/>
        <end position="148"/>
    </location>
</feature>
<keyword evidence="3" id="KW-1185">Reference proteome</keyword>
<evidence type="ECO:0000313" key="3">
    <source>
        <dbReference type="Proteomes" id="UP000287823"/>
    </source>
</evidence>
<accession>A0A432WFQ5</accession>
<dbReference type="GO" id="GO:0071555">
    <property type="term" value="P:cell wall organization"/>
    <property type="evidence" value="ECO:0007669"/>
    <property type="project" value="InterPro"/>
</dbReference>
<evidence type="ECO:0000313" key="2">
    <source>
        <dbReference type="EMBL" id="RUO32608.1"/>
    </source>
</evidence>
<dbReference type="PANTHER" id="PTHR30251">
    <property type="entry name" value="PILUS ASSEMBLY CHAPERONE"/>
    <property type="match status" value="1"/>
</dbReference>
<reference evidence="2 3" key="1">
    <citation type="journal article" date="2011" name="Front. Microbiol.">
        <title>Genomic signatures of strain selection and enhancement in Bacillus atrophaeus var. globigii, a historical biowarfare simulant.</title>
        <authorList>
            <person name="Gibbons H.S."/>
            <person name="Broomall S.M."/>
            <person name="McNew L.A."/>
            <person name="Daligault H."/>
            <person name="Chapman C."/>
            <person name="Bruce D."/>
            <person name="Karavis M."/>
            <person name="Krepps M."/>
            <person name="McGregor P.A."/>
            <person name="Hong C."/>
            <person name="Park K.H."/>
            <person name="Akmal A."/>
            <person name="Feldman A."/>
            <person name="Lin J.S."/>
            <person name="Chang W.E."/>
            <person name="Higgs B.W."/>
            <person name="Demirev P."/>
            <person name="Lindquist J."/>
            <person name="Liem A."/>
            <person name="Fochler E."/>
            <person name="Read T.D."/>
            <person name="Tapia R."/>
            <person name="Johnson S."/>
            <person name="Bishop-Lilly K.A."/>
            <person name="Detter C."/>
            <person name="Han C."/>
            <person name="Sozhamannan S."/>
            <person name="Rosenzweig C.N."/>
            <person name="Skowronski E.W."/>
        </authorList>
    </citation>
    <scope>NUCLEOTIDE SEQUENCE [LARGE SCALE GENOMIC DNA]</scope>
    <source>
        <strain evidence="2 3">Y4G10-17</strain>
    </source>
</reference>
<comment type="caution">
    <text evidence="2">The sequence shown here is derived from an EMBL/GenBank/DDBJ whole genome shotgun (WGS) entry which is preliminary data.</text>
</comment>
<organism evidence="2 3">
    <name type="scientific">Aliidiomarina soli</name>
    <dbReference type="NCBI Taxonomy" id="1928574"/>
    <lineage>
        <taxon>Bacteria</taxon>
        <taxon>Pseudomonadati</taxon>
        <taxon>Pseudomonadota</taxon>
        <taxon>Gammaproteobacteria</taxon>
        <taxon>Alteromonadales</taxon>
        <taxon>Idiomarinaceae</taxon>
        <taxon>Aliidiomarina</taxon>
    </lineage>
</organism>
<proteinExistence type="predicted"/>
<gene>
    <name evidence="2" type="ORF">CWE14_10745</name>
</gene>
<evidence type="ECO:0000259" key="1">
    <source>
        <dbReference type="Pfam" id="PF00345"/>
    </source>
</evidence>
<name>A0A432WFQ5_9GAMM</name>
<dbReference type="Gene3D" id="2.60.40.10">
    <property type="entry name" value="Immunoglobulins"/>
    <property type="match status" value="1"/>
</dbReference>
<dbReference type="GO" id="GO:0030288">
    <property type="term" value="C:outer membrane-bounded periplasmic space"/>
    <property type="evidence" value="ECO:0007669"/>
    <property type="project" value="InterPro"/>
</dbReference>
<dbReference type="InterPro" id="IPR050643">
    <property type="entry name" value="Periplasmic_pilus_chap"/>
</dbReference>
<dbReference type="Proteomes" id="UP000287823">
    <property type="component" value="Unassembled WGS sequence"/>
</dbReference>
<dbReference type="EMBL" id="PIPO01000004">
    <property type="protein sequence ID" value="RUO32608.1"/>
    <property type="molecule type" value="Genomic_DNA"/>
</dbReference>
<dbReference type="RefSeq" id="WP_126799370.1">
    <property type="nucleotide sequence ID" value="NZ_PIPO01000004.1"/>
</dbReference>
<dbReference type="InterPro" id="IPR016147">
    <property type="entry name" value="Pili_assmbl_chaperone_N"/>
</dbReference>
<dbReference type="Pfam" id="PF00345">
    <property type="entry name" value="PapD_N"/>
    <property type="match status" value="1"/>
</dbReference>
<sequence>MKKIIGTMALIVWLCNTLVSVHAYELHPISLTLEEMGRNSSGVFRLQNTTERPLTFEISAARRVLKDGYYNELEDADEDFIIMPPQAYIEPGDFQVFRVRYLGNKVLDQAVGYRIIFYQLPVDLAPVEGSGVQFVMHVHAPVFVVPRGTVPEIYSEIDYTDLHNETRFEADFFDRDNPYGVIVLTNHGNGMQDLSRGQLQVEFENGESRTLTWREFSPAVFVRHILPGGESRIPVEGLQLGIESRAVSAQFISS</sequence>
<dbReference type="InterPro" id="IPR008962">
    <property type="entry name" value="PapD-like_sf"/>
</dbReference>
<dbReference type="AlphaFoldDB" id="A0A432WFQ5"/>
<dbReference type="SUPFAM" id="SSF49354">
    <property type="entry name" value="PapD-like"/>
    <property type="match status" value="1"/>
</dbReference>